<proteinExistence type="predicted"/>
<keyword evidence="2" id="KW-1185">Reference proteome</keyword>
<gene>
    <name evidence="1" type="ORF">PC9H_000011</name>
</gene>
<accession>A0A8H7A098</accession>
<dbReference type="GeneID" id="59369852"/>
<comment type="caution">
    <text evidence="1">The sequence shown here is derived from an EMBL/GenBank/DDBJ whole genome shotgun (WGS) entry which is preliminary data.</text>
</comment>
<evidence type="ECO:0000313" key="2">
    <source>
        <dbReference type="Proteomes" id="UP000623687"/>
    </source>
</evidence>
<dbReference type="EMBL" id="JACETU010000001">
    <property type="protein sequence ID" value="KAF7439675.1"/>
    <property type="molecule type" value="Genomic_DNA"/>
</dbReference>
<sequence length="66" mass="7000">MSMPMEWGDGLGLVITYSPIRQQNTPGAQRGDRSVLQTALSAHSPAPCDDESVVSIDAYGVTPNPL</sequence>
<dbReference type="VEuPathDB" id="FungiDB:PC9H_000011"/>
<protein>
    <submittedName>
        <fullName evidence="1">Uncharacterized protein</fullName>
    </submittedName>
</protein>
<organism evidence="1 2">
    <name type="scientific">Pleurotus ostreatus</name>
    <name type="common">Oyster mushroom</name>
    <name type="synonym">White-rot fungus</name>
    <dbReference type="NCBI Taxonomy" id="5322"/>
    <lineage>
        <taxon>Eukaryota</taxon>
        <taxon>Fungi</taxon>
        <taxon>Dikarya</taxon>
        <taxon>Basidiomycota</taxon>
        <taxon>Agaricomycotina</taxon>
        <taxon>Agaricomycetes</taxon>
        <taxon>Agaricomycetidae</taxon>
        <taxon>Agaricales</taxon>
        <taxon>Pleurotineae</taxon>
        <taxon>Pleurotaceae</taxon>
        <taxon>Pleurotus</taxon>
    </lineage>
</organism>
<dbReference type="RefSeq" id="XP_036635519.1">
    <property type="nucleotide sequence ID" value="XM_036769674.1"/>
</dbReference>
<name>A0A8H7A098_PLEOS</name>
<dbReference type="Proteomes" id="UP000623687">
    <property type="component" value="Unassembled WGS sequence"/>
</dbReference>
<evidence type="ECO:0000313" key="1">
    <source>
        <dbReference type="EMBL" id="KAF7439675.1"/>
    </source>
</evidence>
<dbReference type="AlphaFoldDB" id="A0A8H7A098"/>
<reference evidence="1" key="1">
    <citation type="submission" date="2019-07" db="EMBL/GenBank/DDBJ databases">
        <authorList>
            <person name="Palmer J.M."/>
        </authorList>
    </citation>
    <scope>NUCLEOTIDE SEQUENCE</scope>
    <source>
        <strain evidence="1">PC9</strain>
    </source>
</reference>